<evidence type="ECO:0000313" key="2">
    <source>
        <dbReference type="Proteomes" id="UP000058857"/>
    </source>
</evidence>
<reference evidence="1 2" key="1">
    <citation type="journal article" date="2015" name="PLoS Negl. Trop. Dis.">
        <title>Distribution of Plasmids in Distinct Leptospira Pathogenic Species.</title>
        <authorList>
            <person name="Wang Y."/>
            <person name="Zhuang X."/>
            <person name="Zhong Y."/>
            <person name="Zhang C."/>
            <person name="Zhang Y."/>
            <person name="Zeng L."/>
            <person name="Zhu Y."/>
            <person name="He P."/>
            <person name="Dong K."/>
            <person name="Pal U."/>
            <person name="Guo X."/>
            <person name="Qin J."/>
        </authorList>
    </citation>
    <scope>NUCLEOTIDE SEQUENCE [LARGE SCALE GENOMIC DNA]</scope>
    <source>
        <strain evidence="1 2">56604</strain>
    </source>
</reference>
<name>A0A0S2IV89_LEPBO</name>
<accession>A0A0S2IV89</accession>
<gene>
    <name evidence="1" type="ORF">LBBP_03371</name>
</gene>
<proteinExistence type="predicted"/>
<evidence type="ECO:0000313" key="1">
    <source>
        <dbReference type="EMBL" id="ALO27567.1"/>
    </source>
</evidence>
<dbReference type="PATRIC" id="fig|280505.15.peg.3289"/>
<sequence length="40" mass="4924">MPELIRFGNNFLNFILPWILKDFFSRLFSLYLRFAIRPNC</sequence>
<dbReference type="Proteomes" id="UP000058857">
    <property type="component" value="Chromosome 1"/>
</dbReference>
<dbReference type="EMBL" id="CP012029">
    <property type="protein sequence ID" value="ALO27567.1"/>
    <property type="molecule type" value="Genomic_DNA"/>
</dbReference>
<protein>
    <submittedName>
        <fullName evidence="1">Uncharacterized protein</fullName>
    </submittedName>
</protein>
<dbReference type="AlphaFoldDB" id="A0A0S2IV89"/>
<organism evidence="1">
    <name type="scientific">Leptospira borgpetersenii serovar Ballum</name>
    <dbReference type="NCBI Taxonomy" id="280505"/>
    <lineage>
        <taxon>Bacteria</taxon>
        <taxon>Pseudomonadati</taxon>
        <taxon>Spirochaetota</taxon>
        <taxon>Spirochaetia</taxon>
        <taxon>Leptospirales</taxon>
        <taxon>Leptospiraceae</taxon>
        <taxon>Leptospira</taxon>
    </lineage>
</organism>